<evidence type="ECO:0000313" key="3">
    <source>
        <dbReference type="Proteomes" id="UP000288227"/>
    </source>
</evidence>
<feature type="transmembrane region" description="Helical" evidence="1">
    <location>
        <begin position="5"/>
        <end position="23"/>
    </location>
</feature>
<feature type="transmembrane region" description="Helical" evidence="1">
    <location>
        <begin position="35"/>
        <end position="53"/>
    </location>
</feature>
<dbReference type="RefSeq" id="WP_127124358.1">
    <property type="nucleotide sequence ID" value="NZ_BHXQ01000012.1"/>
</dbReference>
<evidence type="ECO:0000256" key="1">
    <source>
        <dbReference type="SAM" id="Phobius"/>
    </source>
</evidence>
<comment type="caution">
    <text evidence="2">The sequence shown here is derived from an EMBL/GenBank/DDBJ whole genome shotgun (WGS) entry which is preliminary data.</text>
</comment>
<feature type="transmembrane region" description="Helical" evidence="1">
    <location>
        <begin position="74"/>
        <end position="94"/>
    </location>
</feature>
<gene>
    <name evidence="2" type="ORF">SanaruYs_39480</name>
</gene>
<dbReference type="EMBL" id="BHXQ01000012">
    <property type="protein sequence ID" value="GCC53703.1"/>
    <property type="molecule type" value="Genomic_DNA"/>
</dbReference>
<keyword evidence="3" id="KW-1185">Reference proteome</keyword>
<keyword evidence="1" id="KW-0472">Membrane</keyword>
<dbReference type="Proteomes" id="UP000288227">
    <property type="component" value="Unassembled WGS sequence"/>
</dbReference>
<proteinExistence type="predicted"/>
<keyword evidence="1" id="KW-0812">Transmembrane</keyword>
<name>A0A401UFM9_9BACT</name>
<dbReference type="AlphaFoldDB" id="A0A401UFM9"/>
<reference evidence="2 3" key="1">
    <citation type="submission" date="2018-11" db="EMBL/GenBank/DDBJ databases">
        <title>Chryseotalea sanarue gen. nov., sp., nov., a member of the family Cytophagaceae, isolated from a brackish lake in Hamamatsu Japan.</title>
        <authorList>
            <person name="Maejima Y."/>
            <person name="Iino T."/>
            <person name="Muraguchi Y."/>
            <person name="Fukuda K."/>
            <person name="Ohkuma M."/>
            <person name="Moriuchi R."/>
            <person name="Dohra H."/>
            <person name="Kimbara K."/>
            <person name="Shintani M."/>
        </authorList>
    </citation>
    <scope>NUCLEOTIDE SEQUENCE [LARGE SCALE GENOMIC DNA]</scope>
    <source>
        <strain evidence="2 3">Ys</strain>
    </source>
</reference>
<sequence length="155" mass="17816">MFKKIIWALLEVATIGSGTYIFVSTMVDEYEIDKHEAGMGAFLIVLGFLLRNWRMTLFVKSEDNNNKTTQKIEVQSKSVNAILILIISLSLFMLNRKITNTASTVDSNETEIENLNSRIDGLDDIDLSNIENRLDDMEYLESRIEDLENYSHSHY</sequence>
<keyword evidence="1" id="KW-1133">Transmembrane helix</keyword>
<protein>
    <submittedName>
        <fullName evidence="2">Uncharacterized protein</fullName>
    </submittedName>
</protein>
<accession>A0A401UFM9</accession>
<organism evidence="2 3">
    <name type="scientific">Chryseotalea sanaruensis</name>
    <dbReference type="NCBI Taxonomy" id="2482724"/>
    <lineage>
        <taxon>Bacteria</taxon>
        <taxon>Pseudomonadati</taxon>
        <taxon>Bacteroidota</taxon>
        <taxon>Cytophagia</taxon>
        <taxon>Cytophagales</taxon>
        <taxon>Chryseotaleaceae</taxon>
        <taxon>Chryseotalea</taxon>
    </lineage>
</organism>
<evidence type="ECO:0000313" key="2">
    <source>
        <dbReference type="EMBL" id="GCC53703.1"/>
    </source>
</evidence>